<feature type="compositionally biased region" description="Polar residues" evidence="1">
    <location>
        <begin position="499"/>
        <end position="508"/>
    </location>
</feature>
<feature type="region of interest" description="Disordered" evidence="1">
    <location>
        <begin position="434"/>
        <end position="508"/>
    </location>
</feature>
<protein>
    <submittedName>
        <fullName evidence="2">Uncharacterized protein</fullName>
    </submittedName>
</protein>
<accession>A0A9P6N440</accession>
<feature type="compositionally biased region" description="Basic and acidic residues" evidence="1">
    <location>
        <begin position="84"/>
        <end position="93"/>
    </location>
</feature>
<evidence type="ECO:0000256" key="1">
    <source>
        <dbReference type="SAM" id="MobiDB-lite"/>
    </source>
</evidence>
<reference evidence="2" key="1">
    <citation type="journal article" date="2020" name="Fungal Divers.">
        <title>Resolving the Mortierellaceae phylogeny through synthesis of multi-gene phylogenetics and phylogenomics.</title>
        <authorList>
            <person name="Vandepol N."/>
            <person name="Liber J."/>
            <person name="Desiro A."/>
            <person name="Na H."/>
            <person name="Kennedy M."/>
            <person name="Barry K."/>
            <person name="Grigoriev I.V."/>
            <person name="Miller A.N."/>
            <person name="O'Donnell K."/>
            <person name="Stajich J.E."/>
            <person name="Bonito G."/>
        </authorList>
    </citation>
    <scope>NUCLEOTIDE SEQUENCE</scope>
    <source>
        <strain evidence="2">NRRL 2769</strain>
    </source>
</reference>
<proteinExistence type="predicted"/>
<sequence length="508" mass="55150">MTPRKLATAADFSALTSSLNALYTNKAARAETTPSITHSKDATDTVDNAICEAEELALPSVVIPDRREPVLESTSHSLTENTTDDDHPLKHPLSDPWQQRSFPDPPGSQEESEEWKSQACNQHSNQSQAIITADDVQIHSRQCKEESISSTISSASDQAGRGPSSRHFCAASDEFTGRLDGKDIPRKKDHDHPILTNIACDEKTPDETVNLHMAEDATGRQASDSAIDCTPKIDSAGDLACSRWANRATEPKIDSVGTCIASTSRFLESKNIISLSEHKWSQPPQQQESRDVRGSALAKIEAIDKVKSKLKMISLTNASTISRLTVAEKLVLIQQGRGIARLKDPFMPLQIRNECSANKPPAAVEHEHSHYRGSTSGKCANDKKKIRYSREFLMSFRHLTTPPRCIESVMATIHGEAGRPLVGDTARKSILATDIRSGESDQALPRSGKPNDAPSGNVHRSSNTSSGGGRVFSFKIRDPKGPPSKSSSGPPLGFRSRVNAPQASLTPS</sequence>
<comment type="caution">
    <text evidence="2">The sequence shown here is derived from an EMBL/GenBank/DDBJ whole genome shotgun (WGS) entry which is preliminary data.</text>
</comment>
<feature type="compositionally biased region" description="Polar residues" evidence="1">
    <location>
        <begin position="118"/>
        <end position="127"/>
    </location>
</feature>
<dbReference type="EMBL" id="JAAAID010000083">
    <property type="protein sequence ID" value="KAG0022850.1"/>
    <property type="molecule type" value="Genomic_DNA"/>
</dbReference>
<keyword evidence="3" id="KW-1185">Reference proteome</keyword>
<evidence type="ECO:0000313" key="3">
    <source>
        <dbReference type="Proteomes" id="UP000703661"/>
    </source>
</evidence>
<gene>
    <name evidence="2" type="ORF">BGZ80_011001</name>
</gene>
<feature type="region of interest" description="Disordered" evidence="1">
    <location>
        <begin position="72"/>
        <end position="127"/>
    </location>
</feature>
<feature type="compositionally biased region" description="Polar residues" evidence="1">
    <location>
        <begin position="72"/>
        <end position="81"/>
    </location>
</feature>
<dbReference type="Proteomes" id="UP000703661">
    <property type="component" value="Unassembled WGS sequence"/>
</dbReference>
<evidence type="ECO:0000313" key="2">
    <source>
        <dbReference type="EMBL" id="KAG0022850.1"/>
    </source>
</evidence>
<dbReference type="AlphaFoldDB" id="A0A9P6N440"/>
<feature type="region of interest" description="Disordered" evidence="1">
    <location>
        <begin position="141"/>
        <end position="170"/>
    </location>
</feature>
<name>A0A9P6N440_9FUNG</name>
<organism evidence="2 3">
    <name type="scientific">Entomortierella chlamydospora</name>
    <dbReference type="NCBI Taxonomy" id="101097"/>
    <lineage>
        <taxon>Eukaryota</taxon>
        <taxon>Fungi</taxon>
        <taxon>Fungi incertae sedis</taxon>
        <taxon>Mucoromycota</taxon>
        <taxon>Mortierellomycotina</taxon>
        <taxon>Mortierellomycetes</taxon>
        <taxon>Mortierellales</taxon>
        <taxon>Mortierellaceae</taxon>
        <taxon>Entomortierella</taxon>
    </lineage>
</organism>